<dbReference type="InterPro" id="IPR038020">
    <property type="entry name" value="MbtH-like_sf"/>
</dbReference>
<comment type="caution">
    <text evidence="2">The sequence shown here is derived from an EMBL/GenBank/DDBJ whole genome shotgun (WGS) entry which is preliminary data.</text>
</comment>
<dbReference type="RefSeq" id="WP_279586104.1">
    <property type="nucleotide sequence ID" value="NZ_SOBR01000002.1"/>
</dbReference>
<dbReference type="EMBL" id="SOBR01000002">
    <property type="protein sequence ID" value="TDU23564.1"/>
    <property type="molecule type" value="Genomic_DNA"/>
</dbReference>
<dbReference type="Proteomes" id="UP000295380">
    <property type="component" value="Unassembled WGS sequence"/>
</dbReference>
<organism evidence="2 3">
    <name type="scientific">Chromohalobacter marismortui</name>
    <dbReference type="NCBI Taxonomy" id="42055"/>
    <lineage>
        <taxon>Bacteria</taxon>
        <taxon>Pseudomonadati</taxon>
        <taxon>Pseudomonadota</taxon>
        <taxon>Gammaproteobacteria</taxon>
        <taxon>Oceanospirillales</taxon>
        <taxon>Halomonadaceae</taxon>
        <taxon>Chromohalobacter</taxon>
    </lineage>
</organism>
<evidence type="ECO:0000313" key="3">
    <source>
        <dbReference type="Proteomes" id="UP000295380"/>
    </source>
</evidence>
<dbReference type="PANTHER" id="PTHR38444:SF1">
    <property type="entry name" value="ENTEROBACTIN BIOSYNTHESIS PROTEIN YBDZ"/>
    <property type="match status" value="1"/>
</dbReference>
<proteinExistence type="predicted"/>
<dbReference type="InterPro" id="IPR005153">
    <property type="entry name" value="MbtH-like_dom"/>
</dbReference>
<name>A0A4R7NRF2_9GAMM</name>
<reference evidence="2 3" key="1">
    <citation type="submission" date="2019-03" db="EMBL/GenBank/DDBJ databases">
        <title>Genomic Encyclopedia of Type Strains, Phase IV (KMG-IV): sequencing the most valuable type-strain genomes for metagenomic binning, comparative biology and taxonomic classification.</title>
        <authorList>
            <person name="Goeker M."/>
        </authorList>
    </citation>
    <scope>NUCLEOTIDE SEQUENCE [LARGE SCALE GENOMIC DNA]</scope>
    <source>
        <strain evidence="2 3">DSM 6770</strain>
    </source>
</reference>
<dbReference type="SMART" id="SM00923">
    <property type="entry name" value="MbtH"/>
    <property type="match status" value="1"/>
</dbReference>
<dbReference type="PANTHER" id="PTHR38444">
    <property type="entry name" value="ENTEROBACTIN BIOSYNTHESIS PROTEIN YBDZ"/>
    <property type="match status" value="1"/>
</dbReference>
<dbReference type="InterPro" id="IPR037407">
    <property type="entry name" value="MLP_fam"/>
</dbReference>
<gene>
    <name evidence="2" type="ORF">C8E00_10251</name>
</gene>
<dbReference type="Gene3D" id="3.90.820.10">
    <property type="entry name" value="Structural Genomics, Unknown Function 30-nov-00 1gh9 Mol_id"/>
    <property type="match status" value="1"/>
</dbReference>
<dbReference type="GO" id="GO:0005829">
    <property type="term" value="C:cytosol"/>
    <property type="evidence" value="ECO:0007669"/>
    <property type="project" value="TreeGrafter"/>
</dbReference>
<dbReference type="SUPFAM" id="SSF160582">
    <property type="entry name" value="MbtH-like"/>
    <property type="match status" value="1"/>
</dbReference>
<feature type="domain" description="MbtH-like" evidence="1">
    <location>
        <begin position="3"/>
        <end position="53"/>
    </location>
</feature>
<accession>A0A4R7NRF2</accession>
<dbReference type="Pfam" id="PF03621">
    <property type="entry name" value="MbtH"/>
    <property type="match status" value="1"/>
</dbReference>
<sequence>MTSCFDREGETFRVLVNHEEQYSLWPEWKAIPEGWADTGVLGDKATCLDYVEKTWTDMRPLSLRQWMDEQAATEAEQVNAG</sequence>
<evidence type="ECO:0000259" key="1">
    <source>
        <dbReference type="SMART" id="SM00923"/>
    </source>
</evidence>
<evidence type="ECO:0000313" key="2">
    <source>
        <dbReference type="EMBL" id="TDU23564.1"/>
    </source>
</evidence>
<dbReference type="GO" id="GO:0019290">
    <property type="term" value="P:siderophore biosynthetic process"/>
    <property type="evidence" value="ECO:0007669"/>
    <property type="project" value="TreeGrafter"/>
</dbReference>
<protein>
    <submittedName>
        <fullName evidence="2">MbtH protein</fullName>
    </submittedName>
</protein>
<keyword evidence="3" id="KW-1185">Reference proteome</keyword>
<dbReference type="AlphaFoldDB" id="A0A4R7NRF2"/>